<protein>
    <submittedName>
        <fullName evidence="1">Uncharacterized protein</fullName>
    </submittedName>
</protein>
<geneLocation type="plasmid" evidence="3">
    <name>phsal1</name>
</geneLocation>
<keyword evidence="1" id="KW-0614">Plasmid</keyword>
<gene>
    <name evidence="2" type="ORF">APQ99_02022</name>
    <name evidence="1" type="ORF">HBSAL_12530</name>
</gene>
<proteinExistence type="predicted"/>
<reference evidence="1 3" key="1">
    <citation type="journal article" date="2019" name="Microbiol. Resour. Announc.">
        <title>The Genome Sequence of the Halobacterium salinarum Type Strain Is Closely Related to That of Laboratory Strains NRC-1 and R1.</title>
        <authorList>
            <person name="Pfeiffer F."/>
            <person name="Marchfelder A."/>
            <person name="Habermann B."/>
            <person name="Dyall-Smith M.L."/>
        </authorList>
    </citation>
    <scope>NUCLEOTIDE SEQUENCE [LARGE SCALE GENOMIC DNA]</scope>
    <source>
        <strain evidence="1">91-R6</strain>
        <strain evidence="3">ATCC 33171 / DSM 3754 / JCM 8978 / NBRC 102687 / NCIMB 764 / 91-R6</strain>
        <plasmid evidence="3">phsal1</plasmid>
    </source>
</reference>
<dbReference type="Proteomes" id="UP000296216">
    <property type="component" value="Plasmid pHSAL1"/>
</dbReference>
<reference evidence="1" key="3">
    <citation type="journal article" name="MicrobiologyOpen">
        <title>Whole-genome comparison between the type strain of Halobacterium salinarum (DSM 3754(T)) and the laboratory strains R1 and NRC-1.</title>
        <authorList>
            <person name="Pfeiffer F."/>
            <person name="Losensky G."/>
            <person name="Marchfelder A."/>
            <person name="Habermann B."/>
            <person name="Dyall-Smith M."/>
        </authorList>
    </citation>
    <scope>NUCLEOTIDE SEQUENCE</scope>
    <source>
        <strain evidence="1">91-R6</strain>
    </source>
</reference>
<dbReference type="EMBL" id="VRYN01000006">
    <property type="protein sequence ID" value="TYO75380.1"/>
    <property type="molecule type" value="Genomic_DNA"/>
</dbReference>
<sequence>MPSGKSRRRVLAGAGSVILGGSVAAFGTDAITVNGNATGSTQLGADDLTAGTIPASADTLAVAQINRGEPPEPVRAVAGSVAEALPFASVPARLRRLMSTGSSQAVDASRIGKLAFIGSAGGRGAVVVWANWTEEHFADFVGVDSSTDRQAEMRHGRPMYTTGETAGSVLAETAFVVGHPSIVADTIGVWHGDTDPIGESTLRTYSLTQRQSPFRFSLGDIQLPCNSVSPVRKPPVYDHVTRRYGAISDDGELRVSMTLDSQVPTTTLAAALRRDLGLAGAAAARVDLPSDAVSALSVHEEADAVAVQFSPADRPRHGTLTDLFCSLSQLVTEE</sequence>
<evidence type="ECO:0000313" key="1">
    <source>
        <dbReference type="EMBL" id="QCC46082.1"/>
    </source>
</evidence>
<reference evidence="2 4" key="2">
    <citation type="submission" date="2019-07" db="EMBL/GenBank/DDBJ databases">
        <title>Genomic Encyclopedia of Archaeal and Bacterial Type Strains, Phase II (KMG-II): from individual species to whole genera.</title>
        <authorList>
            <person name="Goeker M."/>
        </authorList>
    </citation>
    <scope>NUCLEOTIDE SEQUENCE [LARGE SCALE GENOMIC DNA]</scope>
    <source>
        <strain evidence="2 4">DSM 3754</strain>
    </source>
</reference>
<evidence type="ECO:0000313" key="2">
    <source>
        <dbReference type="EMBL" id="TYO75380.1"/>
    </source>
</evidence>
<organism evidence="1 3">
    <name type="scientific">Halobacterium salinarum (strain ATCC 33171 / DSM 3754 / JCM 8978 / NBRC 102687 / NCIMB 764 / 91-R6)</name>
    <dbReference type="NCBI Taxonomy" id="2597657"/>
    <lineage>
        <taxon>Archaea</taxon>
        <taxon>Methanobacteriati</taxon>
        <taxon>Methanobacteriota</taxon>
        <taxon>Stenosarchaea group</taxon>
        <taxon>Halobacteria</taxon>
        <taxon>Halobacteriales</taxon>
        <taxon>Halobacteriaceae</taxon>
        <taxon>Halobacterium</taxon>
    </lineage>
</organism>
<evidence type="ECO:0000313" key="4">
    <source>
        <dbReference type="Proteomes" id="UP000323075"/>
    </source>
</evidence>
<name>A0A4D6GZA6_HALS9</name>
<dbReference type="AlphaFoldDB" id="A0A4D6GZA6"/>
<evidence type="ECO:0000313" key="3">
    <source>
        <dbReference type="Proteomes" id="UP000296216"/>
    </source>
</evidence>
<accession>A0A4D6GZA6</accession>
<dbReference type="RefSeq" id="WP_010904167.1">
    <property type="nucleotide sequence ID" value="NZ_VRYN01000006.1"/>
</dbReference>
<dbReference type="EMBL" id="CP038632">
    <property type="protein sequence ID" value="QCC46082.1"/>
    <property type="molecule type" value="Genomic_DNA"/>
</dbReference>
<dbReference type="Proteomes" id="UP000323075">
    <property type="component" value="Unassembled WGS sequence"/>
</dbReference>
<dbReference type="GeneID" id="68695257"/>
<geneLocation type="plasmid" evidence="1">
    <name>pHSAL1</name>
</geneLocation>